<reference evidence="3" key="2">
    <citation type="submission" date="2011-02" db="EMBL/GenBank/DDBJ databases">
        <title>Whole genome sequencing of Leishmania donovani clinical lines reveals dynamic variation related to drug resistance.</title>
        <authorList>
            <person name="Downing T."/>
            <person name="Imamura H."/>
            <person name="Sanders M."/>
            <person name="Decuypere S."/>
            <person name="Hertz-Fowler C."/>
            <person name="Clark T.G."/>
            <person name="Rijal S."/>
            <person name="Sundar S."/>
            <person name="Quail M.A."/>
            <person name="De Doncker S."/>
            <person name="Maes I."/>
            <person name="Vanaerschot M."/>
            <person name="Stark O."/>
            <person name="Schonian G."/>
            <person name="Dujardin J.C."/>
            <person name="Berriman M."/>
        </authorList>
    </citation>
    <scope>NUCLEOTIDE SEQUENCE [LARGE SCALE GENOMIC DNA]</scope>
    <source>
        <strain evidence="3">BPK282A1</strain>
    </source>
</reference>
<evidence type="ECO:0000313" key="3">
    <source>
        <dbReference type="Proteomes" id="UP000008980"/>
    </source>
</evidence>
<dbReference type="EMBL" id="FR799611">
    <property type="protein sequence ID" value="CBZ34431.1"/>
    <property type="molecule type" value="Genomic_DNA"/>
</dbReference>
<accession>E9BGQ5</accession>
<protein>
    <submittedName>
        <fullName evidence="2">Uncharacterized protein</fullName>
    </submittedName>
</protein>
<gene>
    <name evidence="2" type="ORF">LDBPK_240430</name>
</gene>
<proteinExistence type="predicted"/>
<name>E9BGQ5_LEIDO</name>
<dbReference type="GeneID" id="13390820"/>
<sequence length="89" mass="9893">MRRHTPVPVGPLLPSRACALPPRAPPPPALHRTKTCLAYFCYGCRCPITSPTPSFSSYPDLTPPQRVHEKVGTAPHHRSIPLLRHPQWA</sequence>
<evidence type="ECO:0000256" key="1">
    <source>
        <dbReference type="SAM" id="MobiDB-lite"/>
    </source>
</evidence>
<feature type="region of interest" description="Disordered" evidence="1">
    <location>
        <begin position="57"/>
        <end position="89"/>
    </location>
</feature>
<dbReference type="Proteomes" id="UP000008980">
    <property type="component" value="Chromosome 24"/>
</dbReference>
<dbReference type="VEuPathDB" id="TriTrypDB:LdBPK_240430.1"/>
<organism evidence="2 3">
    <name type="scientific">Leishmania donovani</name>
    <dbReference type="NCBI Taxonomy" id="5661"/>
    <lineage>
        <taxon>Eukaryota</taxon>
        <taxon>Discoba</taxon>
        <taxon>Euglenozoa</taxon>
        <taxon>Kinetoplastea</taxon>
        <taxon>Metakinetoplastina</taxon>
        <taxon>Trypanosomatida</taxon>
        <taxon>Trypanosomatidae</taxon>
        <taxon>Leishmaniinae</taxon>
        <taxon>Leishmania</taxon>
    </lineage>
</organism>
<dbReference type="AlphaFoldDB" id="E9BGQ5"/>
<reference evidence="2 3" key="1">
    <citation type="journal article" date="2011" name="Genome Res.">
        <title>Whole genome sequencing of multiple Leishmania donovani clinical isolates provides insights into population structure and mechanisms of drug resistance.</title>
        <authorList>
            <person name="Downing T."/>
            <person name="Imamura H."/>
            <person name="Decuypere S."/>
            <person name="Clark T.G."/>
            <person name="Coombs G.H."/>
            <person name="Cotton J.A."/>
            <person name="Hilley J.D."/>
            <person name="de Doncker S."/>
            <person name="Maes I."/>
            <person name="Mottram J.C."/>
            <person name="Quail M.A."/>
            <person name="Rijal S."/>
            <person name="Sanders M."/>
            <person name="Schonian G."/>
            <person name="Stark O."/>
            <person name="Sundar S."/>
            <person name="Vanaerschot M."/>
            <person name="Hertz-Fowler C."/>
            <person name="Dujardin J.C."/>
            <person name="Berriman M."/>
        </authorList>
    </citation>
    <scope>NUCLEOTIDE SEQUENCE [LARGE SCALE GENOMIC DNA]</scope>
    <source>
        <strain evidence="2 3">BPK282A1</strain>
    </source>
</reference>
<dbReference type="RefSeq" id="XP_003861133.1">
    <property type="nucleotide sequence ID" value="XM_003861085.1"/>
</dbReference>
<dbReference type="KEGG" id="ldo:LDBPK_240430"/>
<evidence type="ECO:0000313" key="2">
    <source>
        <dbReference type="EMBL" id="CBZ34431.1"/>
    </source>
</evidence>